<proteinExistence type="predicted"/>
<protein>
    <submittedName>
        <fullName evidence="2">Uncharacterized protein</fullName>
    </submittedName>
</protein>
<dbReference type="EMBL" id="FMAI01000010">
    <property type="protein sequence ID" value="SCB43647.1"/>
    <property type="molecule type" value="Genomic_DNA"/>
</dbReference>
<dbReference type="Proteomes" id="UP000199184">
    <property type="component" value="Unassembled WGS sequence"/>
</dbReference>
<evidence type="ECO:0000313" key="3">
    <source>
        <dbReference type="Proteomes" id="UP000199184"/>
    </source>
</evidence>
<feature type="region of interest" description="Disordered" evidence="1">
    <location>
        <begin position="47"/>
        <end position="74"/>
    </location>
</feature>
<gene>
    <name evidence="2" type="ORF">GA0061098_101015</name>
</gene>
<organism evidence="2 3">
    <name type="scientific">Bradyrhizobium shewense</name>
    <dbReference type="NCBI Taxonomy" id="1761772"/>
    <lineage>
        <taxon>Bacteria</taxon>
        <taxon>Pseudomonadati</taxon>
        <taxon>Pseudomonadota</taxon>
        <taxon>Alphaproteobacteria</taxon>
        <taxon>Hyphomicrobiales</taxon>
        <taxon>Nitrobacteraceae</taxon>
        <taxon>Bradyrhizobium</taxon>
    </lineage>
</organism>
<name>A0A1C3WUE8_9BRAD</name>
<accession>A0A1C3WUE8</accession>
<evidence type="ECO:0000313" key="2">
    <source>
        <dbReference type="EMBL" id="SCB43647.1"/>
    </source>
</evidence>
<evidence type="ECO:0000256" key="1">
    <source>
        <dbReference type="SAM" id="MobiDB-lite"/>
    </source>
</evidence>
<reference evidence="3" key="1">
    <citation type="submission" date="2016-08" db="EMBL/GenBank/DDBJ databases">
        <authorList>
            <person name="Varghese N."/>
            <person name="Submissions Spin"/>
        </authorList>
    </citation>
    <scope>NUCLEOTIDE SEQUENCE [LARGE SCALE GENOMIC DNA]</scope>
    <source>
        <strain evidence="3">ERR11</strain>
    </source>
</reference>
<sequence length="357" mass="37451">MGECQCCLGRCGGSAVSAMSPNAALPPPPLLSSAGLARNCALGPGDPVRRGGVAKPRGRGVLDAPVKPEHDSGVCGSTQQYPAQLSHFATLFPLVLSFGTTLERIAAESLTPSGVMFRSRNMSRESCWLQLDGVFGRRTSDVSMAQTLKLGTARSRIRIGEESNGFRDLAPRHARACPGHPRSGGARRSWMAGTSPAMTGTAGTNLIFAKTTPCTVGKWLKLLDLSYPPLEGSGTSVARPWVGSHGAQRNVRRRGVISPQGQSSCGEITPPRSRCARSTLPLQGRVNGTTAAAYCVFATLGGWAVVMKLVASSMAGPRGVGTFSQNGTRTRVPATGANAISMLRWAARYLITGRSGM</sequence>
<keyword evidence="3" id="KW-1185">Reference proteome</keyword>
<dbReference type="AlphaFoldDB" id="A0A1C3WUE8"/>